<sequence>FPASMPLYFLVQAYILRKIQIQFINFRRIPSEIYLLEDGQTLQIVWLKQFYRKLKEDPIIEQFHISQLLMPQGQDQVPLRGDLFPEVYPFQDYRPLNYAWFKYFTTQQNFFIFQNIIIISILRFQLMYLMERQLILTKAILKEQIMNQRINITIYEKIYKFFYFLYIKIQYKMDNQHKFNYVYTFFIQIIIHIYIYIQYLKENL</sequence>
<dbReference type="Proteomes" id="UP000008983">
    <property type="component" value="Unassembled WGS sequence"/>
</dbReference>
<reference evidence="2 3" key="1">
    <citation type="submission" date="2011-07" db="EMBL/GenBank/DDBJ databases">
        <authorList>
            <person name="Coyne R."/>
            <person name="Brami D."/>
            <person name="Johnson J."/>
            <person name="Hostetler J."/>
            <person name="Hannick L."/>
            <person name="Clark T."/>
            <person name="Cassidy-Hanley D."/>
            <person name="Inman J."/>
        </authorList>
    </citation>
    <scope>NUCLEOTIDE SEQUENCE [LARGE SCALE GENOMIC DNA]</scope>
    <source>
        <strain evidence="2 3">G5</strain>
    </source>
</reference>
<dbReference type="OrthoDB" id="289927at2759"/>
<name>G0QTA0_ICHMU</name>
<organism evidence="2 3">
    <name type="scientific">Ichthyophthirius multifiliis</name>
    <name type="common">White spot disease agent</name>
    <name type="synonym">Ich</name>
    <dbReference type="NCBI Taxonomy" id="5932"/>
    <lineage>
        <taxon>Eukaryota</taxon>
        <taxon>Sar</taxon>
        <taxon>Alveolata</taxon>
        <taxon>Ciliophora</taxon>
        <taxon>Intramacronucleata</taxon>
        <taxon>Oligohymenophorea</taxon>
        <taxon>Hymenostomatida</taxon>
        <taxon>Ophryoglenina</taxon>
        <taxon>Ichthyophthirius</taxon>
    </lineage>
</organism>
<evidence type="ECO:0008006" key="4">
    <source>
        <dbReference type="Google" id="ProtNLM"/>
    </source>
</evidence>
<feature type="transmembrane region" description="Helical" evidence="1">
    <location>
        <begin position="181"/>
        <end position="200"/>
    </location>
</feature>
<dbReference type="InParanoid" id="G0QTA0"/>
<keyword evidence="1" id="KW-0812">Transmembrane</keyword>
<evidence type="ECO:0000256" key="1">
    <source>
        <dbReference type="SAM" id="Phobius"/>
    </source>
</evidence>
<keyword evidence="1" id="KW-0472">Membrane</keyword>
<dbReference type="GeneID" id="14907688"/>
<feature type="non-terminal residue" evidence="2">
    <location>
        <position position="1"/>
    </location>
</feature>
<protein>
    <recommendedName>
        <fullName evidence="4">Transmembrane protein</fullName>
    </recommendedName>
</protein>
<keyword evidence="3" id="KW-1185">Reference proteome</keyword>
<dbReference type="RefSeq" id="XP_004035021.1">
    <property type="nucleotide sequence ID" value="XM_004034973.1"/>
</dbReference>
<proteinExistence type="predicted"/>
<accession>G0QTA0</accession>
<dbReference type="EMBL" id="GL983849">
    <property type="protein sequence ID" value="EGR31535.1"/>
    <property type="molecule type" value="Genomic_DNA"/>
</dbReference>
<evidence type="ECO:0000313" key="3">
    <source>
        <dbReference type="Proteomes" id="UP000008983"/>
    </source>
</evidence>
<dbReference type="AlphaFoldDB" id="G0QTA0"/>
<feature type="transmembrane region" description="Helical" evidence="1">
    <location>
        <begin position="110"/>
        <end position="129"/>
    </location>
</feature>
<evidence type="ECO:0000313" key="2">
    <source>
        <dbReference type="EMBL" id="EGR31535.1"/>
    </source>
</evidence>
<dbReference type="eggNOG" id="ENOG502SVTH">
    <property type="taxonomic scope" value="Eukaryota"/>
</dbReference>
<keyword evidence="1" id="KW-1133">Transmembrane helix</keyword>
<gene>
    <name evidence="2" type="ORF">IMG5_107550</name>
</gene>